<evidence type="ECO:0000256" key="1">
    <source>
        <dbReference type="ARBA" id="ARBA00001957"/>
    </source>
</evidence>
<dbReference type="CDD" id="cd17652">
    <property type="entry name" value="A_NRPS_CmdD_like"/>
    <property type="match status" value="1"/>
</dbReference>
<evidence type="ECO:0000256" key="5">
    <source>
        <dbReference type="SAM" id="MobiDB-lite"/>
    </source>
</evidence>
<feature type="domain" description="Carrier" evidence="6">
    <location>
        <begin position="3587"/>
        <end position="3662"/>
    </location>
</feature>
<reference evidence="7 8" key="1">
    <citation type="submission" date="2020-02" db="EMBL/GenBank/DDBJ databases">
        <authorList>
            <person name="Babadi Z.K."/>
            <person name="Risdian C."/>
            <person name="Ebrahimipour G.H."/>
            <person name="Wink J."/>
        </authorList>
    </citation>
    <scope>NUCLEOTIDE SEQUENCE [LARGE SCALE GENOMIC DNA]</scope>
    <source>
        <strain evidence="7 8">ZKHCc1 1396</strain>
    </source>
</reference>
<keyword evidence="2" id="KW-0596">Phosphopantetheine</keyword>
<dbReference type="Gene3D" id="1.10.1200.10">
    <property type="entry name" value="ACP-like"/>
    <property type="match status" value="3"/>
</dbReference>
<dbReference type="PROSITE" id="PS50075">
    <property type="entry name" value="CARRIER"/>
    <property type="match status" value="3"/>
</dbReference>
<proteinExistence type="predicted"/>
<accession>A0ABR9Q0M4</accession>
<dbReference type="InterPro" id="IPR020845">
    <property type="entry name" value="AMP-binding_CS"/>
</dbReference>
<evidence type="ECO:0000259" key="6">
    <source>
        <dbReference type="PROSITE" id="PS50075"/>
    </source>
</evidence>
<dbReference type="NCBIfam" id="NF003417">
    <property type="entry name" value="PRK04813.1"/>
    <property type="match status" value="3"/>
</dbReference>
<feature type="region of interest" description="Disordered" evidence="5">
    <location>
        <begin position="24"/>
        <end position="48"/>
    </location>
</feature>
<dbReference type="SMART" id="SM00823">
    <property type="entry name" value="PKS_PP"/>
    <property type="match status" value="3"/>
</dbReference>
<dbReference type="Gene3D" id="3.40.50.980">
    <property type="match status" value="6"/>
</dbReference>
<dbReference type="InterPro" id="IPR023213">
    <property type="entry name" value="CAT-like_dom_sf"/>
</dbReference>
<evidence type="ECO:0000256" key="4">
    <source>
        <dbReference type="ARBA" id="ARBA00022737"/>
    </source>
</evidence>
<dbReference type="SUPFAM" id="SSF47336">
    <property type="entry name" value="ACP-like"/>
    <property type="match status" value="3"/>
</dbReference>
<dbReference type="PROSITE" id="PS00455">
    <property type="entry name" value="AMP_BINDING"/>
    <property type="match status" value="3"/>
</dbReference>
<keyword evidence="8" id="KW-1185">Reference proteome</keyword>
<dbReference type="InterPro" id="IPR001242">
    <property type="entry name" value="Condensation_dom"/>
</dbReference>
<dbReference type="InterPro" id="IPR036736">
    <property type="entry name" value="ACP-like_sf"/>
</dbReference>
<organism evidence="7 8">
    <name type="scientific">Corallococcus soli</name>
    <dbReference type="NCBI Taxonomy" id="2710757"/>
    <lineage>
        <taxon>Bacteria</taxon>
        <taxon>Pseudomonadati</taxon>
        <taxon>Myxococcota</taxon>
        <taxon>Myxococcia</taxon>
        <taxon>Myxococcales</taxon>
        <taxon>Cystobacterineae</taxon>
        <taxon>Myxococcaceae</taxon>
        <taxon>Corallococcus</taxon>
    </lineage>
</organism>
<dbReference type="NCBIfam" id="TIGR01733">
    <property type="entry name" value="AA-adenyl-dom"/>
    <property type="match status" value="3"/>
</dbReference>
<dbReference type="InterPro" id="IPR006162">
    <property type="entry name" value="Ppantetheine_attach_site"/>
</dbReference>
<evidence type="ECO:0000256" key="2">
    <source>
        <dbReference type="ARBA" id="ARBA00022450"/>
    </source>
</evidence>
<dbReference type="SUPFAM" id="SSF52777">
    <property type="entry name" value="CoA-dependent acyltransferases"/>
    <property type="match status" value="10"/>
</dbReference>
<dbReference type="CDD" id="cd19543">
    <property type="entry name" value="DCL_NRPS"/>
    <property type="match status" value="1"/>
</dbReference>
<protein>
    <submittedName>
        <fullName evidence="7">Amino acid adenylation domain-containing protein</fullName>
    </submittedName>
</protein>
<dbReference type="InterPro" id="IPR009081">
    <property type="entry name" value="PP-bd_ACP"/>
</dbReference>
<dbReference type="InterPro" id="IPR025110">
    <property type="entry name" value="AMP-bd_C"/>
</dbReference>
<dbReference type="Proteomes" id="UP001516472">
    <property type="component" value="Unassembled WGS sequence"/>
</dbReference>
<keyword evidence="4" id="KW-0677">Repeat</keyword>
<feature type="domain" description="Carrier" evidence="6">
    <location>
        <begin position="1016"/>
        <end position="1090"/>
    </location>
</feature>
<dbReference type="RefSeq" id="WP_193430896.1">
    <property type="nucleotide sequence ID" value="NZ_JAAIYO010000025.1"/>
</dbReference>
<dbReference type="CDD" id="cd19534">
    <property type="entry name" value="E_NRPS"/>
    <property type="match status" value="1"/>
</dbReference>
<dbReference type="InterPro" id="IPR045851">
    <property type="entry name" value="AMP-bd_C_sf"/>
</dbReference>
<dbReference type="Gene3D" id="2.30.38.10">
    <property type="entry name" value="Luciferase, Domain 3"/>
    <property type="match status" value="3"/>
</dbReference>
<evidence type="ECO:0000313" key="8">
    <source>
        <dbReference type="Proteomes" id="UP001516472"/>
    </source>
</evidence>
<comment type="cofactor">
    <cofactor evidence="1">
        <name>pantetheine 4'-phosphate</name>
        <dbReference type="ChEBI" id="CHEBI:47942"/>
    </cofactor>
</comment>
<dbReference type="PROSITE" id="PS00012">
    <property type="entry name" value="PHOSPHOPANTETHEINE"/>
    <property type="match status" value="3"/>
</dbReference>
<comment type="caution">
    <text evidence="7">The sequence shown here is derived from an EMBL/GenBank/DDBJ whole genome shotgun (WGS) entry which is preliminary data.</text>
</comment>
<feature type="domain" description="Carrier" evidence="6">
    <location>
        <begin position="2535"/>
        <end position="2610"/>
    </location>
</feature>
<dbReference type="CDD" id="cd19531">
    <property type="entry name" value="LCL_NRPS-like"/>
    <property type="match status" value="3"/>
</dbReference>
<dbReference type="Pfam" id="PF00668">
    <property type="entry name" value="Condensation"/>
    <property type="match status" value="5"/>
</dbReference>
<dbReference type="Pfam" id="PF00550">
    <property type="entry name" value="PP-binding"/>
    <property type="match status" value="3"/>
</dbReference>
<dbReference type="Gene3D" id="3.30.559.10">
    <property type="entry name" value="Chloramphenicol acetyltransferase-like domain"/>
    <property type="match status" value="5"/>
</dbReference>
<evidence type="ECO:0000256" key="3">
    <source>
        <dbReference type="ARBA" id="ARBA00022553"/>
    </source>
</evidence>
<dbReference type="PANTHER" id="PTHR45527">
    <property type="entry name" value="NONRIBOSOMAL PEPTIDE SYNTHETASE"/>
    <property type="match status" value="1"/>
</dbReference>
<dbReference type="InterPro" id="IPR010071">
    <property type="entry name" value="AA_adenyl_dom"/>
</dbReference>
<dbReference type="PANTHER" id="PTHR45527:SF1">
    <property type="entry name" value="FATTY ACID SYNTHASE"/>
    <property type="match status" value="1"/>
</dbReference>
<dbReference type="Pfam" id="PF00501">
    <property type="entry name" value="AMP-binding"/>
    <property type="match status" value="3"/>
</dbReference>
<dbReference type="Pfam" id="PF13193">
    <property type="entry name" value="AMP-binding_C"/>
    <property type="match status" value="3"/>
</dbReference>
<evidence type="ECO:0000313" key="7">
    <source>
        <dbReference type="EMBL" id="MBE4753748.1"/>
    </source>
</evidence>
<name>A0ABR9Q0M4_9BACT</name>
<dbReference type="Gene3D" id="3.30.300.30">
    <property type="match status" value="3"/>
</dbReference>
<dbReference type="CDD" id="cd12117">
    <property type="entry name" value="A_NRPS_Srf_like"/>
    <property type="match status" value="2"/>
</dbReference>
<dbReference type="SUPFAM" id="SSF56801">
    <property type="entry name" value="Acetyl-CoA synthetase-like"/>
    <property type="match status" value="3"/>
</dbReference>
<gene>
    <name evidence="7" type="ORF">G4177_36950</name>
</gene>
<dbReference type="NCBIfam" id="TIGR01720">
    <property type="entry name" value="NRPS-para261"/>
    <property type="match status" value="1"/>
</dbReference>
<keyword evidence="3" id="KW-0597">Phosphoprotein</keyword>
<dbReference type="Gene3D" id="3.30.559.30">
    <property type="entry name" value="Nonribosomal peptide synthetase, condensation domain"/>
    <property type="match status" value="5"/>
</dbReference>
<dbReference type="InterPro" id="IPR000873">
    <property type="entry name" value="AMP-dep_synth/lig_dom"/>
</dbReference>
<feature type="non-terminal residue" evidence="7">
    <location>
        <position position="4163"/>
    </location>
</feature>
<dbReference type="InterPro" id="IPR020806">
    <property type="entry name" value="PKS_PP-bd"/>
</dbReference>
<dbReference type="EMBL" id="JAAIYO010000025">
    <property type="protein sequence ID" value="MBE4753748.1"/>
    <property type="molecule type" value="Genomic_DNA"/>
</dbReference>
<sequence>MSSDADKRIAALSPEKRALLLKQLRQQQAQQGKPARAPVIASRPRDGSPLPLSFAQQRLWFLDQLEPESALYNIPLAIELKGELKRDALERAFTALQERHESLRTTFRTTEAGPVQVIAPPSPMTLDVVDLRALSGAALQDELQRLVREESLRPFHLTRGPLVRASLLRTQEREHVLLVTMHHAISDGWSMGVVIRELAALYDAFLHGRPSPLPPLALQYADYAAWQREWLQGETLEAQLKWWKEQLSGAPDVIALPTDRPRPAVQSSRGAKHFVQFPREVSEALKALGQKEGATPFMTLLAAWQVLLARYTGQEDLRVGTPIAGRNRAELEGLIGFFINTLVLRARVTPEMTFRQVLAQVRERALGAFAHQEVPFEKLVDLLQPVRSLSHSPLFQVMFSLQNAPVSELVMPEVALRTLRVEAQTTKFELTLSLSDTPAGFSGSIEYNTDLFDAATVERMAGHLEVLLKGIASNPDARVGRLELLTAEERQRQVVAWNATRTAYPRQQCVHALVTAQVERTPDAVALDFAGTQRTYRQVETRANQLANRLRKLGVGRGSRVGLCVERGVGMVEGMLGILKAGAAYVPLDAGYPRERLAFMVEDAGVEVLVTQASLRSALPEGASQVVGLDDGELDAEPTHAPESGVEATDPAYVIYTSGSTGKPKGVWVPHRAVVRLVVETNFIQLSAEDRIAQVSNASFDAATFEVWGALLNGGRLVGMSRDVALSPVAFAAYLRDERISTLFVTSALFNQLVAQSAEMFQTVRQLHVGGDAVDPGAARAVLAKGAPGKFVNAYGPTESTTFAAWHAVDALSDDAVTVPIGRPLANTELYVLDAELQPVPVGVLGELYIGGDGLALGYLGRPELTAEKFVPHPFRTEPGARLYRTGDQVKQLPDGSVVFLGRFDSQVKVRGFRIELGEVESALSRCEGVSESVVVVREETPGIKRLVAYVGGAEATRPTVDALRTALKGLLPEYMIPAAFVMLESLPLTPNGKVDRKALPAPQGERPDSGNAFVAPRTPEEQTLAAIWASVLGVEKVGIHDNFFALGGDSIISIQIISRANQAGLRLMAKQLFQHQTVAELAQVATAALASQAEQGVVRGPLPLTPIQAWFFERDLTQPHHFNQAVMIEARQRVDAGMLEKALARLVEHHDALRLRYVRGEAGWMQENAGLEQPVSLRRQDVSAFAGDEDAQRRAIQAAATGLHQSLRLDEGLLLRAMLFERGEGQTERLLLVVHHLAVDGVSWRVLLEDLNTAYQQLRRGVPVALPAKTTSFQAWARRLEAHASSPELESERAFWLGGTREVAPLPVDRTGPNTLASADSVRAVLEVEETRALLQEVPAAYRAHINDVLLAALTHALTRWTGQDRVRINLEGHGREELFADADISRTVGWFTTVYPVLLEAPAGGSLGDGLRSVRDTLRRLPNKGLGYGLLRYLGDGAEAAKLRAVPPAQVAFNYLGQFDAMAAGESMFGLAKEPAGPGQGEGGLRTALLELNGLVINGRLELSWTYSTHVHERATVEAVVESFLGALRSLIANRQSDDAKRYTPADFPLARLDAPGLVRLQSGAPDLEDVYPLSPLQQGMLFHALLEPASGMYCEQMAWSFHGTVNLPVMRRAWELLVARNPVLRTSFVWDGLPEPLQVVHASAELPWRELDWRGLSSEEQQELFQQYLVEDRARGFDVGRAPLLRLTVVRLDEQVLRCLWSIHHLLLDGWSMSLLIQELFALYRALDQGLAVPTERAVPYREFIGWLQRQDASRMDAFWKRELAGLHAPTPLPYDDRAAQAKLHAQDHAEKSIRLSAASTVEVDAFVKRHQLTLNTLVQAAWALVLARHSGEAEVVLGATVSGRPSDLPGVERMTGMFINTLPVRVPVQAREPVVAWLRQLQARQLELRQYEHSPLVRVQGFSQVPRGTPLFQSLFVFENYPIDSTLSQRASVLEVRDVQGSERSNFPLTASSSPSRELLLKLAFDTPRFDVATIERLLGQWKRAVEGLVAAESGRVWQVGVLSADEQRRVLVEWNQTAVHYPREASIGDVFAAQVARRPDAVALEAGDVQLTYAQLDARANQLAHLLRARGVGPESRVALCLERGIDLVVALLGILKAGGAYVPLEADYPRDRLAFMLSEAGPRVLVTTRELGARLPTEGLDVLCVEEEREALSRQPTAPVVGGVGGGNLAYVDFTSGSTGRPKGVCTEHASVLRTVLHPNYARLEAEDTLLLVAPVSFDASTLEVWGALLNGARLVVYPPVPVGDVKEMEGVLKRHGVTVLHLTAGLFTQMVEGNLEGLRGVKQLLTGGDVVSAPHVKRALETLGVTVTACYGPTEGTLFTSCHRMETAESVGATVPIGRPIGNTQVYVLDGQWQPVPEGVAAELYAAGDGLARGYLGRPELTAAAFLPNPYGPPGSRMYRTGDLARWRADGVLEFLGRGDTQVKVRGFRVELAEVEAALGRCEGVRECVVVARGEGAGNKRLVAYVVGEGLDVASVRTTLKDAVPEYMVPSAFVVLPALPLTANGKVDRKALPEPREAGVEVSGSYVAPRTPTEEVLAGEWAQVLGVGRVGTRDNFFELGGHSLLATQAISRIRSSLGVQLPLRALFEAPTVAELALKVDAAALGAKAPPLLPVARSEALPLSFAQQRLWFLDQLEPGSTAFNMFTALRLEGTLDVASLERAFQELVRRHESLRTTFQAVGQEPVQRISPVPEQVLARVDLRALEESERELEARRISGVESRWPFDLGRGPLFRATLLQLGERQHLLLLAKHHIISDGWSMGVLVREVTSLYESFRTGQPSTLPELPVQYADYAAWQRGWLKGDALEAQLAFWRSQLGGAPRLLELPTDRPRPAVQGTRSAILHRMLPERLLHALRALGQREGATLYMTLLAGFQVLLSRHSGQTDIVVGADIANRHVAETEGLIGFFINQLALRARLEDDPTFLTLLGRVKDTALGAYAHQDLPFEELVKALNPERSLAHAPLFQVKLILQNTPTSALELPGLSFRASGAESVSSNLDLTLSITETPQGLSCQWVYSTDLFDAATMDRMSTRLRALLESAVAAPTARVSSLTVLPAEERRTLLEDWNDTALALPEEGGLHGLVEAQVERTPDAVAVEFQGEALTYRELNARANQLAWHLRGLGVRAETRVGVCLERSLDLVVALLGVLKAGGAYVPLDPSYPSERLGAMLEDARVPVVVTQDTLADEVPSRGEWLLSVDAEAAVIARKSKENPLSLTDARNAAYVIFTSGSTGRPKGVLVEHRGIRNTILRTVADFDIQPGRRVLQFTAFGFDASVLEIFGTLVGGGTLVLVSRDALLPGPELTALLRDQHVTTSVLLPPVLAALPQEALPELQTIISGAEALPSELVERWGVGRRFVNCYGPTEISVTATSAECAPGEGRPGIGRPYPNTRLYVLDAAGQPVPTGVLGELFIGGVGVARGYLERPDLTAERFVPDAFGGEPGGRLYRTGDVVRYRADGQLEFAGRADHQVKLRGFRIELGEIEAVLGQDSTVQDVVVVAREDVPGQKRLVAYVVPQEEETVDAEALRRFVKERLPEYMVPAVVVSLDALPLTPNGKVDRKALPRPEVQRLAAEPVEAAPRPGVEATLAGIWAELLGVERVGRTADFFELGGHSLLATQAVSRIRQAFRVDLPVRAFFEMPNVAALAAWLSVHVEASGPEVPPLVPVSREQPLPLSFAQQRLWFLDQLEPGSLAYNIPLTVSLEGALDVPALGSAFQEILRRHESLRTAFGVHAGEPVQVISGVPDVALEIVDLGALTPEEAGARLEQRALEESRRPFDLSRGPLVRATLLRQDAHRHVLLLTMHHIVSDGWSMGIFMREMAALYEAFHAGRPSPLPELAVQYADYAAWQRGWLKGDALEAQLSYWREQLRDTPRLLELPTDHVRPTVRTHRAGTVPTEFPKELSEKLQALSQQEGATLYMTLLAGFQVLLSRYSGQTDIVVGTDIANRNHAETEGLIGFFVNQLAMRTRLDDAPTFRTLLRRVKDTALGAYAHQDLPFEELVKAINPERSLGHAPVFQVKLSLQNTPAASIELPGLKLRSLGRDEGAAKLDLTLSFKDTGMGLVCISDYRADLFERATVERMMEHLRVLLEGVVASPDVSVGALSLMGEGERQQVLKTWNQTAEAVPSESIHERFEAQVERVPGAVAVVADGRQ</sequence>
<dbReference type="InterPro" id="IPR010060">
    <property type="entry name" value="NRPS_synth"/>
</dbReference>